<dbReference type="InterPro" id="IPR019587">
    <property type="entry name" value="Polyketide_cyclase/dehydratase"/>
</dbReference>
<sequence>MTSSCRFELVTHWHIPAPREVVWKAIRSVNAWPSWWPYVTAVEEVDAGGSDGVGACHRLDWSSRLPYSLRLVTHVVEVVPQSRLRASASGDLRGEGRWSLADTRTGTAVEYLWRVELEKRWMQRIARLARPVFEWNHQGVMAAGERGLTRHLRTDLLAPVSG</sequence>
<accession>A0ABY6BL76</accession>
<organism evidence="1 2">
    <name type="scientific">Tahibacter amnicola</name>
    <dbReference type="NCBI Taxonomy" id="2976241"/>
    <lineage>
        <taxon>Bacteria</taxon>
        <taxon>Pseudomonadati</taxon>
        <taxon>Pseudomonadota</taxon>
        <taxon>Gammaproteobacteria</taxon>
        <taxon>Lysobacterales</taxon>
        <taxon>Rhodanobacteraceae</taxon>
        <taxon>Tahibacter</taxon>
    </lineage>
</organism>
<dbReference type="RefSeq" id="WP_261696738.1">
    <property type="nucleotide sequence ID" value="NZ_CP104694.1"/>
</dbReference>
<dbReference type="EMBL" id="CP104694">
    <property type="protein sequence ID" value="UXI69785.1"/>
    <property type="molecule type" value="Genomic_DNA"/>
</dbReference>
<dbReference type="Proteomes" id="UP001064632">
    <property type="component" value="Chromosome"/>
</dbReference>
<evidence type="ECO:0000313" key="2">
    <source>
        <dbReference type="Proteomes" id="UP001064632"/>
    </source>
</evidence>
<dbReference type="Gene3D" id="3.30.530.20">
    <property type="match status" value="1"/>
</dbReference>
<proteinExistence type="predicted"/>
<name>A0ABY6BL76_9GAMM</name>
<dbReference type="SUPFAM" id="SSF55961">
    <property type="entry name" value="Bet v1-like"/>
    <property type="match status" value="1"/>
</dbReference>
<dbReference type="InterPro" id="IPR023393">
    <property type="entry name" value="START-like_dom_sf"/>
</dbReference>
<gene>
    <name evidence="1" type="ORF">N4264_09190</name>
</gene>
<reference evidence="1" key="1">
    <citation type="submission" date="2022-09" db="EMBL/GenBank/DDBJ databases">
        <title>Tahibacter sp. nov., isolated from a fresh water.</title>
        <authorList>
            <person name="Baek J.H."/>
            <person name="Lee J.K."/>
            <person name="Kim J.M."/>
            <person name="Jeon C.O."/>
        </authorList>
    </citation>
    <scope>NUCLEOTIDE SEQUENCE</scope>
    <source>
        <strain evidence="1">W38</strain>
    </source>
</reference>
<evidence type="ECO:0000313" key="1">
    <source>
        <dbReference type="EMBL" id="UXI69785.1"/>
    </source>
</evidence>
<dbReference type="Pfam" id="PF10604">
    <property type="entry name" value="Polyketide_cyc2"/>
    <property type="match status" value="1"/>
</dbReference>
<dbReference type="CDD" id="cd07824">
    <property type="entry name" value="SRPBCC_6"/>
    <property type="match status" value="1"/>
</dbReference>
<protein>
    <submittedName>
        <fullName evidence="1">SRPBCC family protein</fullName>
    </submittedName>
</protein>
<keyword evidence="2" id="KW-1185">Reference proteome</keyword>